<accession>A0ABT2D0I3</accession>
<feature type="transmembrane region" description="Helical" evidence="1">
    <location>
        <begin position="71"/>
        <end position="88"/>
    </location>
</feature>
<feature type="transmembrane region" description="Helical" evidence="1">
    <location>
        <begin position="138"/>
        <end position="158"/>
    </location>
</feature>
<organism evidence="2 3">
    <name type="scientific">Massilia terrae</name>
    <dbReference type="NCBI Taxonomy" id="1811224"/>
    <lineage>
        <taxon>Bacteria</taxon>
        <taxon>Pseudomonadati</taxon>
        <taxon>Pseudomonadota</taxon>
        <taxon>Betaproteobacteria</taxon>
        <taxon>Burkholderiales</taxon>
        <taxon>Oxalobacteraceae</taxon>
        <taxon>Telluria group</taxon>
        <taxon>Massilia</taxon>
    </lineage>
</organism>
<evidence type="ECO:0000256" key="1">
    <source>
        <dbReference type="SAM" id="Phobius"/>
    </source>
</evidence>
<feature type="transmembrane region" description="Helical" evidence="1">
    <location>
        <begin position="34"/>
        <end position="51"/>
    </location>
</feature>
<comment type="caution">
    <text evidence="2">The sequence shown here is derived from an EMBL/GenBank/DDBJ whole genome shotgun (WGS) entry which is preliminary data.</text>
</comment>
<sequence>MTDISLTPPLDDAVADAPGAADASMFYVVSRRKFAILFIATFGMYSLFWFFKNWSQYRYASQLATGTRPSIWPLPRALFMVFFVHSLFSKVKAYGADKPGVAAWRDQLHAWVIVGLLVGLNVLDLLERFLPRMPLADLLSFAGMVLLLYSSLRAQAMINASCGDPEGARNNKLTGANYVWILLGGLVWVLTFIGAFTSGAPDGYSGGSSF</sequence>
<reference evidence="2 3" key="1">
    <citation type="submission" date="2022-08" db="EMBL/GenBank/DDBJ databases">
        <title>Reclassification of Massilia species as members of the genera Telluria, Duganella, Pseudoduganella, Mokoshia gen. nov. and Zemynaea gen. nov. using orthogonal and non-orthogonal genome-based approaches.</title>
        <authorList>
            <person name="Bowman J.P."/>
        </authorList>
    </citation>
    <scope>NUCLEOTIDE SEQUENCE [LARGE SCALE GENOMIC DNA]</scope>
    <source>
        <strain evidence="2 3">JCM 31606</strain>
    </source>
</reference>
<feature type="transmembrane region" description="Helical" evidence="1">
    <location>
        <begin position="178"/>
        <end position="196"/>
    </location>
</feature>
<dbReference type="EMBL" id="JANUGU010000005">
    <property type="protein sequence ID" value="MCS0659687.1"/>
    <property type="molecule type" value="Genomic_DNA"/>
</dbReference>
<keyword evidence="1" id="KW-1133">Transmembrane helix</keyword>
<evidence type="ECO:0000313" key="2">
    <source>
        <dbReference type="EMBL" id="MCS0659687.1"/>
    </source>
</evidence>
<keyword evidence="1" id="KW-0472">Membrane</keyword>
<dbReference type="Proteomes" id="UP001204621">
    <property type="component" value="Unassembled WGS sequence"/>
</dbReference>
<dbReference type="RefSeq" id="WP_258812875.1">
    <property type="nucleotide sequence ID" value="NZ_JANUGU010000005.1"/>
</dbReference>
<evidence type="ECO:0008006" key="4">
    <source>
        <dbReference type="Google" id="ProtNLM"/>
    </source>
</evidence>
<name>A0ABT2D0I3_9BURK</name>
<evidence type="ECO:0000313" key="3">
    <source>
        <dbReference type="Proteomes" id="UP001204621"/>
    </source>
</evidence>
<keyword evidence="1" id="KW-0812">Transmembrane</keyword>
<feature type="transmembrane region" description="Helical" evidence="1">
    <location>
        <begin position="108"/>
        <end position="126"/>
    </location>
</feature>
<proteinExistence type="predicted"/>
<protein>
    <recommendedName>
        <fullName evidence="4">MFS transporter permease</fullName>
    </recommendedName>
</protein>
<gene>
    <name evidence="2" type="ORF">NX778_16575</name>
</gene>
<keyword evidence="3" id="KW-1185">Reference proteome</keyword>